<proteinExistence type="predicted"/>
<sequence length="40" mass="4438">MGIGPLLVPSIWSGMCEKRMELEVSMSSMMFGLSCEEVEL</sequence>
<evidence type="ECO:0000313" key="1">
    <source>
        <dbReference type="EMBL" id="KFB69498.1"/>
    </source>
</evidence>
<comment type="caution">
    <text evidence="1">The sequence shown here is derived from an EMBL/GenBank/DDBJ whole genome shotgun (WGS) entry which is preliminary data.</text>
</comment>
<dbReference type="EMBL" id="JDSS02000013">
    <property type="protein sequence ID" value="KFB69498.1"/>
    <property type="molecule type" value="Genomic_DNA"/>
</dbReference>
<gene>
    <name evidence="1" type="ORF">CAPSK01_000761</name>
</gene>
<name>A0A084Y454_9PROT</name>
<reference evidence="1 2" key="1">
    <citation type="submission" date="2014-07" db="EMBL/GenBank/DDBJ databases">
        <title>Expanding our view of genomic diversity in Candidatus Accumulibacter clades.</title>
        <authorList>
            <person name="Skennerton C.T."/>
            <person name="Barr J.J."/>
            <person name="Slater F.R."/>
            <person name="Bond P.L."/>
            <person name="Tyson G.W."/>
        </authorList>
    </citation>
    <scope>NUCLEOTIDE SEQUENCE [LARGE SCALE GENOMIC DNA]</scope>
    <source>
        <strain evidence="2">SK-01</strain>
    </source>
</reference>
<organism evidence="1 2">
    <name type="scientific">Candidatus Accumulibacter vicinus</name>
    <dbReference type="NCBI Taxonomy" id="2954382"/>
    <lineage>
        <taxon>Bacteria</taxon>
        <taxon>Pseudomonadati</taxon>
        <taxon>Pseudomonadota</taxon>
        <taxon>Betaproteobacteria</taxon>
        <taxon>Candidatus Accumulibacter</taxon>
    </lineage>
</organism>
<dbReference type="Proteomes" id="UP000019812">
    <property type="component" value="Unassembled WGS sequence"/>
</dbReference>
<evidence type="ECO:0000313" key="2">
    <source>
        <dbReference type="Proteomes" id="UP000019812"/>
    </source>
</evidence>
<accession>A0A084Y454</accession>
<protein>
    <submittedName>
        <fullName evidence="1">Uncharacterized protein</fullName>
    </submittedName>
</protein>
<dbReference type="AlphaFoldDB" id="A0A084Y454"/>